<dbReference type="InterPro" id="IPR008775">
    <property type="entry name" value="Phytyl_CoA_dOase-like"/>
</dbReference>
<dbReference type="Pfam" id="PF05721">
    <property type="entry name" value="PhyH"/>
    <property type="match status" value="1"/>
</dbReference>
<protein>
    <recommendedName>
        <fullName evidence="3">Phytanoyl-CoA dioxygenase</fullName>
    </recommendedName>
</protein>
<dbReference type="Proteomes" id="UP001152749">
    <property type="component" value="Chromosome"/>
</dbReference>
<accession>A0A9W4X548</accession>
<dbReference type="EMBL" id="OX336425">
    <property type="protein sequence ID" value="CAI2765644.1"/>
    <property type="molecule type" value="Genomic_DNA"/>
</dbReference>
<dbReference type="KEGG" id="fcs:TRV642_0598"/>
<proteinExistence type="predicted"/>
<evidence type="ECO:0000313" key="2">
    <source>
        <dbReference type="Proteomes" id="UP001152749"/>
    </source>
</evidence>
<dbReference type="AlphaFoldDB" id="A0A9W4X548"/>
<gene>
    <name evidence="1" type="ORF">TRV642_0598</name>
</gene>
<dbReference type="RefSeq" id="WP_263362065.1">
    <property type="nucleotide sequence ID" value="NZ_OX336425.1"/>
</dbReference>
<name>A0A9W4X548_9FLAO</name>
<evidence type="ECO:0000313" key="1">
    <source>
        <dbReference type="EMBL" id="CAI2765644.1"/>
    </source>
</evidence>
<sequence length="246" mass="28811">MKRYEPTGYVYLEHFFSEEELVDIEEKLIKFHELWLLDNAAHYENGILNSHSLTSGEYFNGEEKIALFEFISQDKFAELLSEIFPKTPVFLNTQLFFDPKNADQKNYWHRDIQYTGMAIEDQEKAIKTQNVVHFRIPMKSEHGIELIPKTHREWDLPKEFDVRNALNGCQQSDALERGKIIKLNRGDLLIFSANMIHRGIYGNDRFSLDIIFCDNIPEMKSFIGRDNLPSAKILEGLKNKAFFDLL</sequence>
<dbReference type="GO" id="GO:0016706">
    <property type="term" value="F:2-oxoglutarate-dependent dioxygenase activity"/>
    <property type="evidence" value="ECO:0007669"/>
    <property type="project" value="UniProtKB-ARBA"/>
</dbReference>
<dbReference type="Gene3D" id="2.60.120.620">
    <property type="entry name" value="q2cbj1_9rhob like domain"/>
    <property type="match status" value="1"/>
</dbReference>
<dbReference type="SUPFAM" id="SSF51197">
    <property type="entry name" value="Clavaminate synthase-like"/>
    <property type="match status" value="1"/>
</dbReference>
<organism evidence="1 2">
    <name type="scientific">Flavobacterium collinsii</name>
    <dbReference type="NCBI Taxonomy" id="1114861"/>
    <lineage>
        <taxon>Bacteria</taxon>
        <taxon>Pseudomonadati</taxon>
        <taxon>Bacteroidota</taxon>
        <taxon>Flavobacteriia</taxon>
        <taxon>Flavobacteriales</taxon>
        <taxon>Flavobacteriaceae</taxon>
        <taxon>Flavobacterium</taxon>
    </lineage>
</organism>
<reference evidence="1" key="1">
    <citation type="submission" date="2022-09" db="EMBL/GenBank/DDBJ databases">
        <authorList>
            <person name="Duchaud E."/>
        </authorList>
    </citation>
    <scope>NUCLEOTIDE SEQUENCE</scope>
    <source>
        <strain evidence="1">TRV642</strain>
    </source>
</reference>
<evidence type="ECO:0008006" key="3">
    <source>
        <dbReference type="Google" id="ProtNLM"/>
    </source>
</evidence>